<evidence type="ECO:0000313" key="1">
    <source>
        <dbReference type="EMBL" id="PIY68760.1"/>
    </source>
</evidence>
<dbReference type="GO" id="GO:0016757">
    <property type="term" value="F:glycosyltransferase activity"/>
    <property type="evidence" value="ECO:0007669"/>
    <property type="project" value="UniProtKB-KW"/>
</dbReference>
<keyword evidence="1" id="KW-0328">Glycosyltransferase</keyword>
<dbReference type="AlphaFoldDB" id="A0A2M7QD13"/>
<evidence type="ECO:0000313" key="2">
    <source>
        <dbReference type="Proteomes" id="UP000230108"/>
    </source>
</evidence>
<organism evidence="1 2">
    <name type="scientific">Candidatus Roizmanbacteria bacterium CG_4_10_14_0_8_um_filter_39_9</name>
    <dbReference type="NCBI Taxonomy" id="1974829"/>
    <lineage>
        <taxon>Bacteria</taxon>
        <taxon>Candidatus Roizmaniibacteriota</taxon>
    </lineage>
</organism>
<dbReference type="Proteomes" id="UP000230108">
    <property type="component" value="Unassembled WGS sequence"/>
</dbReference>
<feature type="non-terminal residue" evidence="1">
    <location>
        <position position="51"/>
    </location>
</feature>
<proteinExistence type="predicted"/>
<sequence length="51" mass="5812">MKLLITGGHLTPALAIIDYMRNNNAYKSTDFVFVGRKYAVESEQTISLEYK</sequence>
<protein>
    <submittedName>
        <fullName evidence="1">Undecaprenyldiphospho-muramoylpentapeptide beta-N-acetylglucosaminyltransferase</fullName>
    </submittedName>
</protein>
<keyword evidence="1" id="KW-0808">Transferase</keyword>
<gene>
    <name evidence="1" type="ORF">COY90_04210</name>
</gene>
<name>A0A2M7QD13_9BACT</name>
<comment type="caution">
    <text evidence="1">The sequence shown here is derived from an EMBL/GenBank/DDBJ whole genome shotgun (WGS) entry which is preliminary data.</text>
</comment>
<dbReference type="Gene3D" id="3.40.50.2000">
    <property type="entry name" value="Glycogen Phosphorylase B"/>
    <property type="match status" value="1"/>
</dbReference>
<accession>A0A2M7QD13</accession>
<dbReference type="EMBL" id="PFLF01000091">
    <property type="protein sequence ID" value="PIY68760.1"/>
    <property type="molecule type" value="Genomic_DNA"/>
</dbReference>
<reference evidence="2" key="1">
    <citation type="submission" date="2017-09" db="EMBL/GenBank/DDBJ databases">
        <title>Depth-based differentiation of microbial function through sediment-hosted aquifers and enrichment of novel symbionts in the deep terrestrial subsurface.</title>
        <authorList>
            <person name="Probst A.J."/>
            <person name="Ladd B."/>
            <person name="Jarett J.K."/>
            <person name="Geller-Mcgrath D.E."/>
            <person name="Sieber C.M.K."/>
            <person name="Emerson J.B."/>
            <person name="Anantharaman K."/>
            <person name="Thomas B.C."/>
            <person name="Malmstrom R."/>
            <person name="Stieglmeier M."/>
            <person name="Klingl A."/>
            <person name="Woyke T."/>
            <person name="Ryan C.M."/>
            <person name="Banfield J.F."/>
        </authorList>
    </citation>
    <scope>NUCLEOTIDE SEQUENCE [LARGE SCALE GENOMIC DNA]</scope>
</reference>